<name>A0A939TAN9_9ACTN</name>
<dbReference type="AlphaFoldDB" id="A0A939TAN9"/>
<reference evidence="1" key="1">
    <citation type="submission" date="2021-03" db="EMBL/GenBank/DDBJ databases">
        <authorList>
            <person name="Kanchanasin P."/>
            <person name="Saeng-In P."/>
            <person name="Phongsopitanun W."/>
            <person name="Yuki M."/>
            <person name="Kudo T."/>
            <person name="Ohkuma M."/>
            <person name="Tanasupawat S."/>
        </authorList>
    </citation>
    <scope>NUCLEOTIDE SEQUENCE</scope>
    <source>
        <strain evidence="1">GKU 128</strain>
    </source>
</reference>
<evidence type="ECO:0000313" key="2">
    <source>
        <dbReference type="Proteomes" id="UP000669179"/>
    </source>
</evidence>
<dbReference type="InterPro" id="IPR055582">
    <property type="entry name" value="DUF7158"/>
</dbReference>
<proteinExistence type="predicted"/>
<organism evidence="1 2">
    <name type="scientific">Actinomadura barringtoniae</name>
    <dbReference type="NCBI Taxonomy" id="1427535"/>
    <lineage>
        <taxon>Bacteria</taxon>
        <taxon>Bacillati</taxon>
        <taxon>Actinomycetota</taxon>
        <taxon>Actinomycetes</taxon>
        <taxon>Streptosporangiales</taxon>
        <taxon>Thermomonosporaceae</taxon>
        <taxon>Actinomadura</taxon>
    </lineage>
</organism>
<sequence length="180" mass="19553">MNAAAYVGERAILEEEVEARVAALRTGPLAARLPRSETADGRNLRRWVVQVMTHEAVIEAEAAALGLRVDGGGAGETLTLPAAMRMGGVAAAVLARSPLAREVRRHVTAGVEVPDEEIRAYFERNPDRAGTPGEAQRLRREAADRAFALWLARRHAALVRLMPGFEHPADPRHADAAHRH</sequence>
<dbReference type="InterPro" id="IPR027304">
    <property type="entry name" value="Trigger_fact/SurA_dom_sf"/>
</dbReference>
<comment type="caution">
    <text evidence="1">The sequence shown here is derived from an EMBL/GenBank/DDBJ whole genome shotgun (WGS) entry which is preliminary data.</text>
</comment>
<dbReference type="RefSeq" id="WP_208260689.1">
    <property type="nucleotide sequence ID" value="NZ_JAGEOJ010000017.1"/>
</dbReference>
<accession>A0A939TAN9</accession>
<evidence type="ECO:0000313" key="1">
    <source>
        <dbReference type="EMBL" id="MBO2452662.1"/>
    </source>
</evidence>
<protein>
    <submittedName>
        <fullName evidence="1">Malonyl CoA-ACP transacylase</fullName>
    </submittedName>
</protein>
<dbReference type="EMBL" id="JAGEOJ010000017">
    <property type="protein sequence ID" value="MBO2452662.1"/>
    <property type="molecule type" value="Genomic_DNA"/>
</dbReference>
<keyword evidence="2" id="KW-1185">Reference proteome</keyword>
<dbReference type="Pfam" id="PF23716">
    <property type="entry name" value="DUF7158"/>
    <property type="match status" value="1"/>
</dbReference>
<gene>
    <name evidence="1" type="ORF">J4573_36605</name>
</gene>
<dbReference type="SUPFAM" id="SSF109998">
    <property type="entry name" value="Triger factor/SurA peptide-binding domain-like"/>
    <property type="match status" value="1"/>
</dbReference>
<dbReference type="Proteomes" id="UP000669179">
    <property type="component" value="Unassembled WGS sequence"/>
</dbReference>